<evidence type="ECO:0000256" key="1">
    <source>
        <dbReference type="SAM" id="Phobius"/>
    </source>
</evidence>
<sequence length="436" mass="50221">MDFLKLVQKKEQIADNKIIIATVILVVLIMSAIVFWPGASQHKLLTYLPEGASFYWHWTSKNYFSQDFLAQTEVDSRMDELKNILGSNFLNLQEVLWFQVDNNSANDNYLLRFSRLPRSYVRDLEDRRLDFRVYSPAKNILLINKGKSIDNLIANPDKTDYFDAGMSIYWQKNQAPDFLQELAGTLEPLFSTNDVLINWQKVSLQRNKLVLLEERAVGVKDFKNFFTPADFELAFGFGSQMSDDLAGKISNDLLKPFFDSLPYYHLSKTAIKERILKDTIVWQKGDGWLLASHQPFRENILDFIHNLKVEEVARVLSDGTAYTELVAAKDQTIIEQQINGQKILQIDQIFLWDIGEQHYLTNRREMIENLSSDNHYLVNILQDCVSMDAQIGDFIYLATANLPTGQIKDYLLDNQVSKLEMFSFATGTISGLNICF</sequence>
<dbReference type="AlphaFoldDB" id="A0A1G2BZM6"/>
<comment type="caution">
    <text evidence="2">The sequence shown here is derived from an EMBL/GenBank/DDBJ whole genome shotgun (WGS) entry which is preliminary data.</text>
</comment>
<proteinExistence type="predicted"/>
<evidence type="ECO:0000313" key="3">
    <source>
        <dbReference type="Proteomes" id="UP000177626"/>
    </source>
</evidence>
<evidence type="ECO:0000313" key="2">
    <source>
        <dbReference type="EMBL" id="OGY94361.1"/>
    </source>
</evidence>
<keyword evidence="1" id="KW-0812">Transmembrane</keyword>
<reference evidence="2 3" key="1">
    <citation type="journal article" date="2016" name="Nat. Commun.">
        <title>Thousands of microbial genomes shed light on interconnected biogeochemical processes in an aquifer system.</title>
        <authorList>
            <person name="Anantharaman K."/>
            <person name="Brown C.T."/>
            <person name="Hug L.A."/>
            <person name="Sharon I."/>
            <person name="Castelle C.J."/>
            <person name="Probst A.J."/>
            <person name="Thomas B.C."/>
            <person name="Singh A."/>
            <person name="Wilkins M.J."/>
            <person name="Karaoz U."/>
            <person name="Brodie E.L."/>
            <person name="Williams K.H."/>
            <person name="Hubbard S.S."/>
            <person name="Banfield J.F."/>
        </authorList>
    </citation>
    <scope>NUCLEOTIDE SEQUENCE [LARGE SCALE GENOMIC DNA]</scope>
</reference>
<name>A0A1G2BZM6_9BACT</name>
<keyword evidence="1" id="KW-0472">Membrane</keyword>
<feature type="transmembrane region" description="Helical" evidence="1">
    <location>
        <begin position="18"/>
        <end position="39"/>
    </location>
</feature>
<keyword evidence="1" id="KW-1133">Transmembrane helix</keyword>
<protein>
    <submittedName>
        <fullName evidence="2">Uncharacterized protein</fullName>
    </submittedName>
</protein>
<dbReference type="EMBL" id="MHKQ01000009">
    <property type="protein sequence ID" value="OGY94361.1"/>
    <property type="molecule type" value="Genomic_DNA"/>
</dbReference>
<gene>
    <name evidence="2" type="ORF">A2406_03020</name>
</gene>
<organism evidence="2 3">
    <name type="scientific">Candidatus Komeilibacteria bacterium RIFOXYC1_FULL_37_11</name>
    <dbReference type="NCBI Taxonomy" id="1798555"/>
    <lineage>
        <taxon>Bacteria</taxon>
        <taxon>Candidatus Komeiliibacteriota</taxon>
    </lineage>
</organism>
<dbReference type="Proteomes" id="UP000177626">
    <property type="component" value="Unassembled WGS sequence"/>
</dbReference>
<accession>A0A1G2BZM6</accession>